<dbReference type="InterPro" id="IPR036271">
    <property type="entry name" value="Tet_transcr_reg_TetR-rel_C_sf"/>
</dbReference>
<dbReference type="InterPro" id="IPR050109">
    <property type="entry name" value="HTH-type_TetR-like_transc_reg"/>
</dbReference>
<evidence type="ECO:0000256" key="3">
    <source>
        <dbReference type="ARBA" id="ARBA00023163"/>
    </source>
</evidence>
<organism evidence="6 7">
    <name type="scientific">Streptomyces rubrogriseus</name>
    <dbReference type="NCBI Taxonomy" id="194673"/>
    <lineage>
        <taxon>Bacteria</taxon>
        <taxon>Bacillati</taxon>
        <taxon>Actinomycetota</taxon>
        <taxon>Actinomycetes</taxon>
        <taxon>Kitasatosporales</taxon>
        <taxon>Streptomycetaceae</taxon>
        <taxon>Streptomyces</taxon>
        <taxon>Streptomyces violaceoruber group</taxon>
    </lineage>
</organism>
<evidence type="ECO:0000256" key="1">
    <source>
        <dbReference type="ARBA" id="ARBA00023015"/>
    </source>
</evidence>
<dbReference type="Proteomes" id="UP000475666">
    <property type="component" value="Unassembled WGS sequence"/>
</dbReference>
<protein>
    <submittedName>
        <fullName evidence="6">TetR/AcrR family transcriptional regulator</fullName>
    </submittedName>
</protein>
<dbReference type="AlphaFoldDB" id="A0A6G3TDC7"/>
<evidence type="ECO:0000313" key="6">
    <source>
        <dbReference type="EMBL" id="NEC34593.1"/>
    </source>
</evidence>
<proteinExistence type="predicted"/>
<dbReference type="GO" id="GO:0003700">
    <property type="term" value="F:DNA-binding transcription factor activity"/>
    <property type="evidence" value="ECO:0007669"/>
    <property type="project" value="TreeGrafter"/>
</dbReference>
<keyword evidence="2 4" id="KW-0238">DNA-binding</keyword>
<keyword evidence="3" id="KW-0804">Transcription</keyword>
<dbReference type="InterPro" id="IPR025996">
    <property type="entry name" value="MT1864/Rv1816-like_C"/>
</dbReference>
<dbReference type="GO" id="GO:0000976">
    <property type="term" value="F:transcription cis-regulatory region binding"/>
    <property type="evidence" value="ECO:0007669"/>
    <property type="project" value="TreeGrafter"/>
</dbReference>
<dbReference type="SUPFAM" id="SSF48498">
    <property type="entry name" value="Tetracyclin repressor-like, C-terminal domain"/>
    <property type="match status" value="1"/>
</dbReference>
<evidence type="ECO:0000256" key="4">
    <source>
        <dbReference type="PROSITE-ProRule" id="PRU00335"/>
    </source>
</evidence>
<evidence type="ECO:0000259" key="5">
    <source>
        <dbReference type="PROSITE" id="PS50977"/>
    </source>
</evidence>
<keyword evidence="1" id="KW-0805">Transcription regulation</keyword>
<dbReference type="InterPro" id="IPR001647">
    <property type="entry name" value="HTH_TetR"/>
</dbReference>
<sequence>MTPPRPYHHGNLRQALLDRAATKLHEKGAAELSLRELSGEIGVTHAAPRRYFPDRQALLDALAVEGFARLGARLREAAATPGGPAERIRSIADAYIGFTTSEPNLVELMFAHKHGAGAEAVARSAAEAFAPILDVFQQARPEGGPGAQDAQRAGLVFLATFQGLAGLISCGIVPPHQTDELVADAVARFDDNGRPAPDTA</sequence>
<dbReference type="RefSeq" id="WP_164274745.1">
    <property type="nucleotide sequence ID" value="NZ_JAAGMQ010000449.1"/>
</dbReference>
<feature type="DNA-binding region" description="H-T-H motif" evidence="4">
    <location>
        <begin position="33"/>
        <end position="52"/>
    </location>
</feature>
<evidence type="ECO:0000256" key="2">
    <source>
        <dbReference type="ARBA" id="ARBA00023125"/>
    </source>
</evidence>
<gene>
    <name evidence="6" type="ORF">G3I66_15620</name>
</gene>
<dbReference type="InterPro" id="IPR009057">
    <property type="entry name" value="Homeodomain-like_sf"/>
</dbReference>
<feature type="domain" description="HTH tetR-type" evidence="5">
    <location>
        <begin position="10"/>
        <end position="70"/>
    </location>
</feature>
<dbReference type="PANTHER" id="PTHR30055:SF220">
    <property type="entry name" value="TETR-FAMILY REGULATORY PROTEIN"/>
    <property type="match status" value="1"/>
</dbReference>
<dbReference type="EMBL" id="JAAGMQ010000449">
    <property type="protein sequence ID" value="NEC34593.1"/>
    <property type="molecule type" value="Genomic_DNA"/>
</dbReference>
<accession>A0A6G3TDC7</accession>
<dbReference type="Pfam" id="PF00440">
    <property type="entry name" value="TetR_N"/>
    <property type="match status" value="1"/>
</dbReference>
<dbReference type="Gene3D" id="1.10.357.10">
    <property type="entry name" value="Tetracycline Repressor, domain 2"/>
    <property type="match status" value="1"/>
</dbReference>
<evidence type="ECO:0000313" key="7">
    <source>
        <dbReference type="Proteomes" id="UP000475666"/>
    </source>
</evidence>
<reference evidence="6 7" key="1">
    <citation type="submission" date="2020-01" db="EMBL/GenBank/DDBJ databases">
        <title>Insect and environment-associated Actinomycetes.</title>
        <authorList>
            <person name="Currrie C."/>
            <person name="Chevrette M."/>
            <person name="Carlson C."/>
            <person name="Stubbendieck R."/>
            <person name="Wendt-Pienkowski E."/>
        </authorList>
    </citation>
    <scope>NUCLEOTIDE SEQUENCE [LARGE SCALE GENOMIC DNA]</scope>
    <source>
        <strain evidence="6 7">SID7739</strain>
    </source>
</reference>
<dbReference type="SUPFAM" id="SSF46689">
    <property type="entry name" value="Homeodomain-like"/>
    <property type="match status" value="1"/>
</dbReference>
<comment type="caution">
    <text evidence="6">The sequence shown here is derived from an EMBL/GenBank/DDBJ whole genome shotgun (WGS) entry which is preliminary data.</text>
</comment>
<dbReference type="Pfam" id="PF13305">
    <property type="entry name" value="TetR_C_33"/>
    <property type="match status" value="1"/>
</dbReference>
<dbReference type="PROSITE" id="PS50977">
    <property type="entry name" value="HTH_TETR_2"/>
    <property type="match status" value="1"/>
</dbReference>
<name>A0A6G3TDC7_9ACTN</name>
<dbReference type="PANTHER" id="PTHR30055">
    <property type="entry name" value="HTH-TYPE TRANSCRIPTIONAL REGULATOR RUTR"/>
    <property type="match status" value="1"/>
</dbReference>